<gene>
    <name evidence="3" type="ORF">NC653_009471</name>
</gene>
<keyword evidence="4" id="KW-1185">Reference proteome</keyword>
<name>A0AAD6R926_9ROSI</name>
<accession>A0AAD6R926</accession>
<evidence type="ECO:0000313" key="3">
    <source>
        <dbReference type="EMBL" id="KAJ7004639.1"/>
    </source>
</evidence>
<proteinExistence type="predicted"/>
<organism evidence="3 4">
    <name type="scientific">Populus alba x Populus x berolinensis</name>
    <dbReference type="NCBI Taxonomy" id="444605"/>
    <lineage>
        <taxon>Eukaryota</taxon>
        <taxon>Viridiplantae</taxon>
        <taxon>Streptophyta</taxon>
        <taxon>Embryophyta</taxon>
        <taxon>Tracheophyta</taxon>
        <taxon>Spermatophyta</taxon>
        <taxon>Magnoliopsida</taxon>
        <taxon>eudicotyledons</taxon>
        <taxon>Gunneridae</taxon>
        <taxon>Pentapetalae</taxon>
        <taxon>rosids</taxon>
        <taxon>fabids</taxon>
        <taxon>Malpighiales</taxon>
        <taxon>Salicaceae</taxon>
        <taxon>Saliceae</taxon>
        <taxon>Populus</taxon>
    </lineage>
</organism>
<dbReference type="InterPro" id="IPR002885">
    <property type="entry name" value="PPR_rpt"/>
</dbReference>
<dbReference type="Proteomes" id="UP001164929">
    <property type="component" value="Chromosome 3"/>
</dbReference>
<dbReference type="AlphaFoldDB" id="A0AAD6R926"/>
<sequence>MVNKHMLSLDKSAFALLIHGLYKANKSKWAYHFFKEMIGKNIVPKYQTCHFLLEEFKLIYIYRHAAKNI</sequence>
<feature type="repeat" description="PPR" evidence="2">
    <location>
        <begin position="10"/>
        <end position="44"/>
    </location>
</feature>
<evidence type="ECO:0000256" key="2">
    <source>
        <dbReference type="PROSITE-ProRule" id="PRU00708"/>
    </source>
</evidence>
<protein>
    <recommendedName>
        <fullName evidence="5">Pentatricopeptide repeat-containing protein</fullName>
    </recommendedName>
</protein>
<evidence type="ECO:0008006" key="5">
    <source>
        <dbReference type="Google" id="ProtNLM"/>
    </source>
</evidence>
<keyword evidence="1" id="KW-0677">Repeat</keyword>
<dbReference type="PROSITE" id="PS51375">
    <property type="entry name" value="PPR"/>
    <property type="match status" value="1"/>
</dbReference>
<dbReference type="EMBL" id="JAQIZT010000003">
    <property type="protein sequence ID" value="KAJ7004639.1"/>
    <property type="molecule type" value="Genomic_DNA"/>
</dbReference>
<evidence type="ECO:0000256" key="1">
    <source>
        <dbReference type="ARBA" id="ARBA00022737"/>
    </source>
</evidence>
<dbReference type="Gene3D" id="1.25.40.10">
    <property type="entry name" value="Tetratricopeptide repeat domain"/>
    <property type="match status" value="1"/>
</dbReference>
<reference evidence="3" key="1">
    <citation type="journal article" date="2023" name="Mol. Ecol. Resour.">
        <title>Chromosome-level genome assembly of a triploid poplar Populus alba 'Berolinensis'.</title>
        <authorList>
            <person name="Chen S."/>
            <person name="Yu Y."/>
            <person name="Wang X."/>
            <person name="Wang S."/>
            <person name="Zhang T."/>
            <person name="Zhou Y."/>
            <person name="He R."/>
            <person name="Meng N."/>
            <person name="Wang Y."/>
            <person name="Liu W."/>
            <person name="Liu Z."/>
            <person name="Liu J."/>
            <person name="Guo Q."/>
            <person name="Huang H."/>
            <person name="Sederoff R.R."/>
            <person name="Wang G."/>
            <person name="Qu G."/>
            <person name="Chen S."/>
        </authorList>
    </citation>
    <scope>NUCLEOTIDE SEQUENCE</scope>
    <source>
        <strain evidence="3">SC-2020</strain>
    </source>
</reference>
<evidence type="ECO:0000313" key="4">
    <source>
        <dbReference type="Proteomes" id="UP001164929"/>
    </source>
</evidence>
<comment type="caution">
    <text evidence="3">The sequence shown here is derived from an EMBL/GenBank/DDBJ whole genome shotgun (WGS) entry which is preliminary data.</text>
</comment>
<dbReference type="InterPro" id="IPR011990">
    <property type="entry name" value="TPR-like_helical_dom_sf"/>
</dbReference>